<evidence type="ECO:0000313" key="8">
    <source>
        <dbReference type="Proteomes" id="UP000632858"/>
    </source>
</evidence>
<dbReference type="PANTHER" id="PTHR47053:SF1">
    <property type="entry name" value="MUREIN DD-ENDOPEPTIDASE MEPH-RELATED"/>
    <property type="match status" value="1"/>
</dbReference>
<sequence>MTALLFLLTACASAPDRPERSAGDYSPEVTGLGEDDAGLPESLKSTANDVLFQALALVGTPYRYGGGSPETGFDCSGLINYVFLNGAGLKLPRTTGELIDIDAPRVDRERLYPGDLVYFNTLGGRVSHIGVYVGERRFVHAPSSGGTVRMDNLDTPYWRKHYVDAKRVLAAD</sequence>
<evidence type="ECO:0000256" key="3">
    <source>
        <dbReference type="ARBA" id="ARBA00022801"/>
    </source>
</evidence>
<dbReference type="PROSITE" id="PS51935">
    <property type="entry name" value="NLPC_P60"/>
    <property type="match status" value="1"/>
</dbReference>
<dbReference type="Proteomes" id="UP000632858">
    <property type="component" value="Unassembled WGS sequence"/>
</dbReference>
<dbReference type="GO" id="GO:0008234">
    <property type="term" value="F:cysteine-type peptidase activity"/>
    <property type="evidence" value="ECO:0007669"/>
    <property type="project" value="UniProtKB-KW"/>
</dbReference>
<dbReference type="GO" id="GO:0006508">
    <property type="term" value="P:proteolysis"/>
    <property type="evidence" value="ECO:0007669"/>
    <property type="project" value="UniProtKB-KW"/>
</dbReference>
<dbReference type="Gene3D" id="3.90.1720.10">
    <property type="entry name" value="endopeptidase domain like (from Nostoc punctiforme)"/>
    <property type="match status" value="1"/>
</dbReference>
<organism evidence="7 8">
    <name type="scientific">Arenimonas maotaiensis</name>
    <dbReference type="NCBI Taxonomy" id="1446479"/>
    <lineage>
        <taxon>Bacteria</taxon>
        <taxon>Pseudomonadati</taxon>
        <taxon>Pseudomonadota</taxon>
        <taxon>Gammaproteobacteria</taxon>
        <taxon>Lysobacterales</taxon>
        <taxon>Lysobacteraceae</taxon>
        <taxon>Arenimonas</taxon>
    </lineage>
</organism>
<dbReference type="EMBL" id="BMFO01000001">
    <property type="protein sequence ID" value="GGF84669.1"/>
    <property type="molecule type" value="Genomic_DNA"/>
</dbReference>
<dbReference type="PANTHER" id="PTHR47053">
    <property type="entry name" value="MUREIN DD-ENDOPEPTIDASE MEPH-RELATED"/>
    <property type="match status" value="1"/>
</dbReference>
<keyword evidence="8" id="KW-1185">Reference proteome</keyword>
<proteinExistence type="inferred from homology"/>
<comment type="similarity">
    <text evidence="1">Belongs to the peptidase C40 family.</text>
</comment>
<protein>
    <submittedName>
        <fullName evidence="7">Peptidase P60</fullName>
    </submittedName>
</protein>
<dbReference type="InterPro" id="IPR000064">
    <property type="entry name" value="NLP_P60_dom"/>
</dbReference>
<evidence type="ECO:0000313" key="7">
    <source>
        <dbReference type="EMBL" id="GGF84669.1"/>
    </source>
</evidence>
<keyword evidence="3" id="KW-0378">Hydrolase</keyword>
<feature type="domain" description="NlpC/P60" evidence="6">
    <location>
        <begin position="44"/>
        <end position="169"/>
    </location>
</feature>
<reference evidence="7" key="1">
    <citation type="journal article" date="2014" name="Int. J. Syst. Evol. Microbiol.">
        <title>Complete genome sequence of Corynebacterium casei LMG S-19264T (=DSM 44701T), isolated from a smear-ripened cheese.</title>
        <authorList>
            <consortium name="US DOE Joint Genome Institute (JGI-PGF)"/>
            <person name="Walter F."/>
            <person name="Albersmeier A."/>
            <person name="Kalinowski J."/>
            <person name="Ruckert C."/>
        </authorList>
    </citation>
    <scope>NUCLEOTIDE SEQUENCE</scope>
    <source>
        <strain evidence="7">CGMCC 1.12726</strain>
    </source>
</reference>
<gene>
    <name evidence="7" type="ORF">GCM10010960_03390</name>
</gene>
<dbReference type="AlphaFoldDB" id="A0A917CE75"/>
<keyword evidence="2" id="KW-0645">Protease</keyword>
<reference evidence="7" key="2">
    <citation type="submission" date="2020-09" db="EMBL/GenBank/DDBJ databases">
        <authorList>
            <person name="Sun Q."/>
            <person name="Zhou Y."/>
        </authorList>
    </citation>
    <scope>NUCLEOTIDE SEQUENCE</scope>
    <source>
        <strain evidence="7">CGMCC 1.12726</strain>
    </source>
</reference>
<dbReference type="InterPro" id="IPR038765">
    <property type="entry name" value="Papain-like_cys_pep_sf"/>
</dbReference>
<feature type="region of interest" description="Disordered" evidence="5">
    <location>
        <begin position="15"/>
        <end position="38"/>
    </location>
</feature>
<dbReference type="InterPro" id="IPR051202">
    <property type="entry name" value="Peptidase_C40"/>
</dbReference>
<evidence type="ECO:0000256" key="5">
    <source>
        <dbReference type="SAM" id="MobiDB-lite"/>
    </source>
</evidence>
<evidence type="ECO:0000259" key="6">
    <source>
        <dbReference type="PROSITE" id="PS51935"/>
    </source>
</evidence>
<accession>A0A917CE75</accession>
<dbReference type="SUPFAM" id="SSF54001">
    <property type="entry name" value="Cysteine proteinases"/>
    <property type="match status" value="1"/>
</dbReference>
<dbReference type="Pfam" id="PF00877">
    <property type="entry name" value="NLPC_P60"/>
    <property type="match status" value="1"/>
</dbReference>
<evidence type="ECO:0000256" key="1">
    <source>
        <dbReference type="ARBA" id="ARBA00007074"/>
    </source>
</evidence>
<keyword evidence="4" id="KW-0788">Thiol protease</keyword>
<evidence type="ECO:0000256" key="2">
    <source>
        <dbReference type="ARBA" id="ARBA00022670"/>
    </source>
</evidence>
<name>A0A917CE75_9GAMM</name>
<comment type="caution">
    <text evidence="7">The sequence shown here is derived from an EMBL/GenBank/DDBJ whole genome shotgun (WGS) entry which is preliminary data.</text>
</comment>
<dbReference type="RefSeq" id="WP_229730131.1">
    <property type="nucleotide sequence ID" value="NZ_BMFO01000001.1"/>
</dbReference>
<evidence type="ECO:0000256" key="4">
    <source>
        <dbReference type="ARBA" id="ARBA00022807"/>
    </source>
</evidence>